<evidence type="ECO:0000313" key="2">
    <source>
        <dbReference type="Proteomes" id="UP001470230"/>
    </source>
</evidence>
<evidence type="ECO:0000313" key="1">
    <source>
        <dbReference type="EMBL" id="KAK8852988.1"/>
    </source>
</evidence>
<accession>A0ABR2HVB0</accession>
<dbReference type="Proteomes" id="UP001470230">
    <property type="component" value="Unassembled WGS sequence"/>
</dbReference>
<organism evidence="1 2">
    <name type="scientific">Tritrichomonas musculus</name>
    <dbReference type="NCBI Taxonomy" id="1915356"/>
    <lineage>
        <taxon>Eukaryota</taxon>
        <taxon>Metamonada</taxon>
        <taxon>Parabasalia</taxon>
        <taxon>Tritrichomonadida</taxon>
        <taxon>Tritrichomonadidae</taxon>
        <taxon>Tritrichomonas</taxon>
    </lineage>
</organism>
<protein>
    <submittedName>
        <fullName evidence="1">Uncharacterized protein</fullName>
    </submittedName>
</protein>
<keyword evidence="2" id="KW-1185">Reference proteome</keyword>
<sequence length="218" mass="25029">MINRVSLLFPFVRNEHISDMSSSLPCFHSHHPNYEIFKNYTLAMGPNGKNYTIEELDEVILKYSNIKKSFIPSLNISLDLQRKAPMDIGENIPLAIIYNSGVKTLSFLHFKDGWNNYPTKYYEGKGDGTLTVDSLLFPCENWSVENRSLVCIDLNKSDEKNFKHSALQSNPLVLDILYNLTSKDASNENLWWMKNGRHNFILAENSSKFDLSSLNLEL</sequence>
<comment type="caution">
    <text evidence="1">The sequence shown here is derived from an EMBL/GenBank/DDBJ whole genome shotgun (WGS) entry which is preliminary data.</text>
</comment>
<dbReference type="EMBL" id="JAPFFF010000023">
    <property type="protein sequence ID" value="KAK8852988.1"/>
    <property type="molecule type" value="Genomic_DNA"/>
</dbReference>
<reference evidence="1 2" key="1">
    <citation type="submission" date="2024-04" db="EMBL/GenBank/DDBJ databases">
        <title>Tritrichomonas musculus Genome.</title>
        <authorList>
            <person name="Alves-Ferreira E."/>
            <person name="Grigg M."/>
            <person name="Lorenzi H."/>
            <person name="Galac M."/>
        </authorList>
    </citation>
    <scope>NUCLEOTIDE SEQUENCE [LARGE SCALE GENOMIC DNA]</scope>
    <source>
        <strain evidence="1 2">EAF2021</strain>
    </source>
</reference>
<name>A0ABR2HVB0_9EUKA</name>
<proteinExistence type="predicted"/>
<gene>
    <name evidence="1" type="ORF">M9Y10_017986</name>
</gene>